<dbReference type="NCBIfam" id="NF004852">
    <property type="entry name" value="PRK06203.1"/>
    <property type="match status" value="1"/>
</dbReference>
<comment type="cofactor">
    <cofactor evidence="1">
        <name>NAD(+)</name>
        <dbReference type="ChEBI" id="CHEBI:57540"/>
    </cofactor>
</comment>
<dbReference type="EMBL" id="UINC01050158">
    <property type="protein sequence ID" value="SVB62792.1"/>
    <property type="molecule type" value="Genomic_DNA"/>
</dbReference>
<keyword evidence="5" id="KW-0456">Lyase</keyword>
<dbReference type="InterPro" id="IPR030960">
    <property type="entry name" value="DHQS/DOIS_N"/>
</dbReference>
<dbReference type="PANTHER" id="PTHR43622:SF7">
    <property type="entry name" value="3-DEHYDROQUINATE SYNTHASE, CHLOROPLASTIC"/>
    <property type="match status" value="1"/>
</dbReference>
<evidence type="ECO:0000256" key="2">
    <source>
        <dbReference type="ARBA" id="ARBA00022605"/>
    </source>
</evidence>
<dbReference type="Gene3D" id="1.20.1090.10">
    <property type="entry name" value="Dehydroquinate synthase-like - alpha domain"/>
    <property type="match status" value="1"/>
</dbReference>
<evidence type="ECO:0000256" key="1">
    <source>
        <dbReference type="ARBA" id="ARBA00001911"/>
    </source>
</evidence>
<proteinExistence type="predicted"/>
<sequence length="289" mass="32280">DRHSYLICVGGGALLDMVGLATATAHRGIRHVRIPTTTLSQNDSGVGVKNGINAFGKKNFIGTFAPPFAVINDFQLLATLEPRDKRNGFVEAVKVACIRDANFFDEIERDADALRDFEPSAMQRLIHQCAELHMNHIATSGDPFEMGSARPLDFGHWAAHKLEQISEYRIRHGEAVAIGIALDCIYARDMDFLEDRNCDRILRLLERLGFSLWSNDLLQEDEEGKLVVIEGLEEFREHLGGRLTITLLRNVGEGFEVHEMNLPKVFNAIHELHNRAEGQSNSKVIPANG</sequence>
<evidence type="ECO:0000256" key="3">
    <source>
        <dbReference type="ARBA" id="ARBA00023027"/>
    </source>
</evidence>
<gene>
    <name evidence="8" type="ORF">METZ01_LOCUS215646</name>
</gene>
<keyword evidence="2" id="KW-0028">Amino-acid biosynthesis</keyword>
<dbReference type="GO" id="GO:0008652">
    <property type="term" value="P:amino acid biosynthetic process"/>
    <property type="evidence" value="ECO:0007669"/>
    <property type="project" value="UniProtKB-KW"/>
</dbReference>
<protein>
    <submittedName>
        <fullName evidence="8">Uncharacterized protein</fullName>
    </submittedName>
</protein>
<dbReference type="GO" id="GO:0003856">
    <property type="term" value="F:3-dehydroquinate synthase activity"/>
    <property type="evidence" value="ECO:0007669"/>
    <property type="project" value="TreeGrafter"/>
</dbReference>
<evidence type="ECO:0000259" key="6">
    <source>
        <dbReference type="Pfam" id="PF01761"/>
    </source>
</evidence>
<evidence type="ECO:0000256" key="4">
    <source>
        <dbReference type="ARBA" id="ARBA00023141"/>
    </source>
</evidence>
<feature type="domain" description="3-dehydroquinate synthase C-terminal" evidence="7">
    <location>
        <begin position="88"/>
        <end position="215"/>
    </location>
</feature>
<dbReference type="PANTHER" id="PTHR43622">
    <property type="entry name" value="3-DEHYDROQUINATE SYNTHASE"/>
    <property type="match status" value="1"/>
</dbReference>
<keyword evidence="3" id="KW-0520">NAD</keyword>
<feature type="non-terminal residue" evidence="8">
    <location>
        <position position="1"/>
    </location>
</feature>
<dbReference type="Pfam" id="PF01761">
    <property type="entry name" value="DHQ_synthase"/>
    <property type="match status" value="1"/>
</dbReference>
<reference evidence="8" key="1">
    <citation type="submission" date="2018-05" db="EMBL/GenBank/DDBJ databases">
        <authorList>
            <person name="Lanie J.A."/>
            <person name="Ng W.-L."/>
            <person name="Kazmierczak K.M."/>
            <person name="Andrzejewski T.M."/>
            <person name="Davidsen T.M."/>
            <person name="Wayne K.J."/>
            <person name="Tettelin H."/>
            <person name="Glass J.I."/>
            <person name="Rusch D."/>
            <person name="Podicherti R."/>
            <person name="Tsui H.-C.T."/>
            <person name="Winkler M.E."/>
        </authorList>
    </citation>
    <scope>NUCLEOTIDE SEQUENCE</scope>
</reference>
<organism evidence="8">
    <name type="scientific">marine metagenome</name>
    <dbReference type="NCBI Taxonomy" id="408172"/>
    <lineage>
        <taxon>unclassified sequences</taxon>
        <taxon>metagenomes</taxon>
        <taxon>ecological metagenomes</taxon>
    </lineage>
</organism>
<dbReference type="SUPFAM" id="SSF56796">
    <property type="entry name" value="Dehydroquinate synthase-like"/>
    <property type="match status" value="1"/>
</dbReference>
<dbReference type="Gene3D" id="3.40.50.1970">
    <property type="match status" value="1"/>
</dbReference>
<evidence type="ECO:0000313" key="8">
    <source>
        <dbReference type="EMBL" id="SVB62792.1"/>
    </source>
</evidence>
<feature type="domain" description="3-dehydroquinate synthase N-terminal" evidence="6">
    <location>
        <begin position="1"/>
        <end position="85"/>
    </location>
</feature>
<keyword evidence="4" id="KW-0057">Aromatic amino acid biosynthesis</keyword>
<dbReference type="InterPro" id="IPR050071">
    <property type="entry name" value="Dehydroquinate_synthase"/>
</dbReference>
<evidence type="ECO:0000256" key="5">
    <source>
        <dbReference type="ARBA" id="ARBA00023239"/>
    </source>
</evidence>
<evidence type="ECO:0000259" key="7">
    <source>
        <dbReference type="Pfam" id="PF24621"/>
    </source>
</evidence>
<name>A0A382FJI1_9ZZZZ</name>
<dbReference type="AlphaFoldDB" id="A0A382FJI1"/>
<accession>A0A382FJI1</accession>
<dbReference type="Pfam" id="PF24621">
    <property type="entry name" value="DHQS_C"/>
    <property type="match status" value="1"/>
</dbReference>
<dbReference type="InterPro" id="IPR056179">
    <property type="entry name" value="DHQS_C"/>
</dbReference>
<dbReference type="GO" id="GO:0009073">
    <property type="term" value="P:aromatic amino acid family biosynthetic process"/>
    <property type="evidence" value="ECO:0007669"/>
    <property type="project" value="UniProtKB-KW"/>
</dbReference>